<feature type="non-terminal residue" evidence="4">
    <location>
        <position position="218"/>
    </location>
</feature>
<organism evidence="4">
    <name type="scientific">marine metagenome</name>
    <dbReference type="NCBI Taxonomy" id="408172"/>
    <lineage>
        <taxon>unclassified sequences</taxon>
        <taxon>metagenomes</taxon>
        <taxon>ecological metagenomes</taxon>
    </lineage>
</organism>
<keyword evidence="1" id="KW-0479">Metal-binding</keyword>
<dbReference type="PANTHER" id="PTHR20854:SF4">
    <property type="entry name" value="INOSITOL-1-MONOPHOSPHATASE-RELATED"/>
    <property type="match status" value="1"/>
</dbReference>
<dbReference type="GO" id="GO:0007165">
    <property type="term" value="P:signal transduction"/>
    <property type="evidence" value="ECO:0007669"/>
    <property type="project" value="TreeGrafter"/>
</dbReference>
<dbReference type="PRINTS" id="PR00377">
    <property type="entry name" value="IMPHPHTASES"/>
</dbReference>
<dbReference type="SUPFAM" id="SSF56655">
    <property type="entry name" value="Carbohydrate phosphatase"/>
    <property type="match status" value="1"/>
</dbReference>
<dbReference type="AlphaFoldDB" id="A0A383C2U0"/>
<dbReference type="GO" id="GO:0046872">
    <property type="term" value="F:metal ion binding"/>
    <property type="evidence" value="ECO:0007669"/>
    <property type="project" value="UniProtKB-KW"/>
</dbReference>
<keyword evidence="2" id="KW-0378">Hydrolase</keyword>
<dbReference type="GO" id="GO:0008934">
    <property type="term" value="F:inositol monophosphate 1-phosphatase activity"/>
    <property type="evidence" value="ECO:0007669"/>
    <property type="project" value="TreeGrafter"/>
</dbReference>
<dbReference type="PANTHER" id="PTHR20854">
    <property type="entry name" value="INOSITOL MONOPHOSPHATASE"/>
    <property type="match status" value="1"/>
</dbReference>
<evidence type="ECO:0000256" key="1">
    <source>
        <dbReference type="ARBA" id="ARBA00022723"/>
    </source>
</evidence>
<sequence>MKRSDINAALKCAEAVSRKVGVFLKGKLRAHKRINQQTAHDIKLELDDRSQRMIERQLLKVFPEVAILGEEGVVGNPESEWRWVVDPIDGTVNFSRGLPHACVSIALQQRLPESKGHWDDYTTEVGVIYDPFLDEMWTAKSGGKAKLNGRAIKVSETDNLESSVVSIGFAKSKTTMKKNLPLFTRLYQRVLKVRLMGSAALAVAWTAAGRLDAYRENG</sequence>
<keyword evidence="3" id="KW-0460">Magnesium</keyword>
<name>A0A383C2U0_9ZZZZ</name>
<dbReference type="GO" id="GO:0006020">
    <property type="term" value="P:inositol metabolic process"/>
    <property type="evidence" value="ECO:0007669"/>
    <property type="project" value="TreeGrafter"/>
</dbReference>
<accession>A0A383C2U0</accession>
<dbReference type="InterPro" id="IPR000760">
    <property type="entry name" value="Inositol_monophosphatase-like"/>
</dbReference>
<evidence type="ECO:0000256" key="2">
    <source>
        <dbReference type="ARBA" id="ARBA00022801"/>
    </source>
</evidence>
<dbReference type="Gene3D" id="3.40.190.80">
    <property type="match status" value="1"/>
</dbReference>
<dbReference type="InterPro" id="IPR020583">
    <property type="entry name" value="Inositol_monoP_metal-BS"/>
</dbReference>
<evidence type="ECO:0000313" key="4">
    <source>
        <dbReference type="EMBL" id="SVE26383.1"/>
    </source>
</evidence>
<dbReference type="Pfam" id="PF00459">
    <property type="entry name" value="Inositol_P"/>
    <property type="match status" value="1"/>
</dbReference>
<dbReference type="EMBL" id="UINC01205278">
    <property type="protein sequence ID" value="SVE26383.1"/>
    <property type="molecule type" value="Genomic_DNA"/>
</dbReference>
<protein>
    <recommendedName>
        <fullName evidence="5">Inositol-1-monophosphatase</fullName>
    </recommendedName>
</protein>
<dbReference type="Gene3D" id="3.30.540.10">
    <property type="entry name" value="Fructose-1,6-Bisphosphatase, subunit A, domain 1"/>
    <property type="match status" value="1"/>
</dbReference>
<evidence type="ECO:0000256" key="3">
    <source>
        <dbReference type="ARBA" id="ARBA00022842"/>
    </source>
</evidence>
<reference evidence="4" key="1">
    <citation type="submission" date="2018-05" db="EMBL/GenBank/DDBJ databases">
        <authorList>
            <person name="Lanie J.A."/>
            <person name="Ng W.-L."/>
            <person name="Kazmierczak K.M."/>
            <person name="Andrzejewski T.M."/>
            <person name="Davidsen T.M."/>
            <person name="Wayne K.J."/>
            <person name="Tettelin H."/>
            <person name="Glass J.I."/>
            <person name="Rusch D."/>
            <person name="Podicherti R."/>
            <person name="Tsui H.-C.T."/>
            <person name="Winkler M.E."/>
        </authorList>
    </citation>
    <scope>NUCLEOTIDE SEQUENCE</scope>
</reference>
<gene>
    <name evidence="4" type="ORF">METZ01_LOCUS479237</name>
</gene>
<proteinExistence type="predicted"/>
<dbReference type="PROSITE" id="PS00629">
    <property type="entry name" value="IMP_1"/>
    <property type="match status" value="1"/>
</dbReference>
<evidence type="ECO:0008006" key="5">
    <source>
        <dbReference type="Google" id="ProtNLM"/>
    </source>
</evidence>